<feature type="compositionally biased region" description="Low complexity" evidence="1">
    <location>
        <begin position="596"/>
        <end position="610"/>
    </location>
</feature>
<organism evidence="2 3">
    <name type="scientific">Bondarzewia mesenterica</name>
    <dbReference type="NCBI Taxonomy" id="1095465"/>
    <lineage>
        <taxon>Eukaryota</taxon>
        <taxon>Fungi</taxon>
        <taxon>Dikarya</taxon>
        <taxon>Basidiomycota</taxon>
        <taxon>Agaricomycotina</taxon>
        <taxon>Agaricomycetes</taxon>
        <taxon>Russulales</taxon>
        <taxon>Bondarzewiaceae</taxon>
        <taxon>Bondarzewia</taxon>
    </lineage>
</organism>
<evidence type="ECO:0000256" key="1">
    <source>
        <dbReference type="SAM" id="MobiDB-lite"/>
    </source>
</evidence>
<keyword evidence="3" id="KW-1185">Reference proteome</keyword>
<accession>A0A4S4LY32</accession>
<sequence length="643" mass="71611">MSLASSSRSDSSSFTQIYQALPPDVQTDLIENHLLPLLDVLPKERSKHIISIASRKQKRYAGMPLLNYDAKATEINGLLYELDRDAKRSLLKERSNREELLEETMQSLASWMNDIWSVVYEYQTNFMLAHKCLLLAARTLDTLSLSRGGCKCSFMNMYVSVVIKQKSGKTVKSFHLTGAHNFDRVLSWIWRDLFLSVLAAGNERQKKQVPQMLHEIEEANGWPSLERILCGGRLFMNDDDDVTDCGDDDDAWEDEISDEGSLLEHSRHCPFHSEHWSNTISLQMAPLRRLVEKHLMKIFSVTPSVGLYSAVQAITADPDIAQARLIQLAQDGALTCSDSFVAALDIFTLENRPDRVCSLLDSGSHLLRPRDATSLQEAVSLVSNNRLLRPRVLPIVEKELLDTARGIKAALLSPFVHMLDPQKLVEMKQITALLPGSSTRQDRVEQWVDSVTTPGSNAPHPMAFAAMMMGIPLPAADAVDPDPMGFLELDQNDPDLEDLRDEFRPKMKERFEGWRETAVLVGGGSTTLVKVYKEVVQMMPFLEAGDIVDEILNRLSDKPSKHHVCDALEEVHAFVKKQRKKLAIAADKLRRREARQASAAEASSASPSSRGSTSPPGNALPTGLVGIASFPMSSHFGGIEDVD</sequence>
<dbReference type="OrthoDB" id="2742205at2759"/>
<name>A0A4S4LY32_9AGAM</name>
<reference evidence="2 3" key="1">
    <citation type="submission" date="2019-02" db="EMBL/GenBank/DDBJ databases">
        <title>Genome sequencing of the rare red list fungi Bondarzewia mesenterica.</title>
        <authorList>
            <person name="Buettner E."/>
            <person name="Kellner H."/>
        </authorList>
    </citation>
    <scope>NUCLEOTIDE SEQUENCE [LARGE SCALE GENOMIC DNA]</scope>
    <source>
        <strain evidence="2 3">DSM 108281</strain>
    </source>
</reference>
<protein>
    <submittedName>
        <fullName evidence="2">Uncharacterized protein</fullName>
    </submittedName>
</protein>
<dbReference type="EMBL" id="SGPL01000105">
    <property type="protein sequence ID" value="THH17576.1"/>
    <property type="molecule type" value="Genomic_DNA"/>
</dbReference>
<comment type="caution">
    <text evidence="2">The sequence shown here is derived from an EMBL/GenBank/DDBJ whole genome shotgun (WGS) entry which is preliminary data.</text>
</comment>
<dbReference type="Proteomes" id="UP000310158">
    <property type="component" value="Unassembled WGS sequence"/>
</dbReference>
<evidence type="ECO:0000313" key="2">
    <source>
        <dbReference type="EMBL" id="THH17576.1"/>
    </source>
</evidence>
<gene>
    <name evidence="2" type="ORF">EW146_g3246</name>
</gene>
<feature type="region of interest" description="Disordered" evidence="1">
    <location>
        <begin position="594"/>
        <end position="622"/>
    </location>
</feature>
<dbReference type="AlphaFoldDB" id="A0A4S4LY32"/>
<proteinExistence type="predicted"/>
<evidence type="ECO:0000313" key="3">
    <source>
        <dbReference type="Proteomes" id="UP000310158"/>
    </source>
</evidence>